<dbReference type="GO" id="GO:0006508">
    <property type="term" value="P:proteolysis"/>
    <property type="evidence" value="ECO:0007669"/>
    <property type="project" value="UniProtKB-KW"/>
</dbReference>
<dbReference type="Proteomes" id="UP000242949">
    <property type="component" value="Unassembled WGS sequence"/>
</dbReference>
<dbReference type="InterPro" id="IPR020568">
    <property type="entry name" value="Ribosomal_Su5_D2-typ_SF"/>
</dbReference>
<dbReference type="NCBIfam" id="NF041438">
    <property type="entry name" value="SepM_fam_S16"/>
    <property type="match status" value="1"/>
</dbReference>
<dbReference type="InterPro" id="IPR027065">
    <property type="entry name" value="Lon_Prtase"/>
</dbReference>
<evidence type="ECO:0000259" key="3">
    <source>
        <dbReference type="PROSITE" id="PS51786"/>
    </source>
</evidence>
<keyword evidence="5" id="KW-1185">Reference proteome</keyword>
<evidence type="ECO:0000256" key="1">
    <source>
        <dbReference type="PROSITE-ProRule" id="PRU01122"/>
    </source>
</evidence>
<keyword evidence="1" id="KW-0645">Protease</keyword>
<dbReference type="PANTHER" id="PTHR10046">
    <property type="entry name" value="ATP DEPENDENT LON PROTEASE FAMILY MEMBER"/>
    <property type="match status" value="1"/>
</dbReference>
<protein>
    <recommendedName>
        <fullName evidence="1">endopeptidase La</fullName>
        <ecNumber evidence="1">3.4.21.53</ecNumber>
    </recommendedName>
</protein>
<comment type="catalytic activity">
    <reaction evidence="1">
        <text>Hydrolysis of proteins in presence of ATP.</text>
        <dbReference type="EC" id="3.4.21.53"/>
    </reaction>
</comment>
<keyword evidence="2" id="KW-0472">Membrane</keyword>
<dbReference type="EC" id="3.4.21.53" evidence="1"/>
<comment type="similarity">
    <text evidence="1">Belongs to the peptidase S16 family.</text>
</comment>
<dbReference type="Gene3D" id="3.30.230.10">
    <property type="match status" value="1"/>
</dbReference>
<dbReference type="SUPFAM" id="SSF50156">
    <property type="entry name" value="PDZ domain-like"/>
    <property type="match status" value="1"/>
</dbReference>
<dbReference type="OrthoDB" id="2356897at2"/>
<organism evidence="4 5">
    <name type="scientific">Pelagirhabdus alkalitolerans</name>
    <dbReference type="NCBI Taxonomy" id="1612202"/>
    <lineage>
        <taxon>Bacteria</taxon>
        <taxon>Bacillati</taxon>
        <taxon>Bacillota</taxon>
        <taxon>Bacilli</taxon>
        <taxon>Bacillales</taxon>
        <taxon>Bacillaceae</taxon>
        <taxon>Pelagirhabdus</taxon>
    </lineage>
</organism>
<feature type="transmembrane region" description="Helical" evidence="2">
    <location>
        <begin position="12"/>
        <end position="31"/>
    </location>
</feature>
<evidence type="ECO:0000313" key="5">
    <source>
        <dbReference type="Proteomes" id="UP000242949"/>
    </source>
</evidence>
<dbReference type="Pfam" id="PF13180">
    <property type="entry name" value="PDZ_2"/>
    <property type="match status" value="1"/>
</dbReference>
<evidence type="ECO:0000313" key="4">
    <source>
        <dbReference type="EMBL" id="SDB87435.1"/>
    </source>
</evidence>
<dbReference type="SUPFAM" id="SSF54211">
    <property type="entry name" value="Ribosomal protein S5 domain 2-like"/>
    <property type="match status" value="1"/>
</dbReference>
<feature type="active site" evidence="1">
    <location>
        <position position="280"/>
    </location>
</feature>
<keyword evidence="2" id="KW-1133">Transmembrane helix</keyword>
<proteinExistence type="inferred from homology"/>
<reference evidence="5" key="1">
    <citation type="submission" date="2016-09" db="EMBL/GenBank/DDBJ databases">
        <authorList>
            <person name="Varghese N."/>
            <person name="Submissions S."/>
        </authorList>
    </citation>
    <scope>NUCLEOTIDE SEQUENCE [LARGE SCALE GENOMIC DNA]</scope>
    <source>
        <strain evidence="5">S5</strain>
    </source>
</reference>
<dbReference type="STRING" id="1612202.SAMN05421734_10266"/>
<keyword evidence="1" id="KW-0720">Serine protease</keyword>
<dbReference type="AlphaFoldDB" id="A0A1G6H0H2"/>
<dbReference type="GO" id="GO:0030163">
    <property type="term" value="P:protein catabolic process"/>
    <property type="evidence" value="ECO:0007669"/>
    <property type="project" value="InterPro"/>
</dbReference>
<dbReference type="InterPro" id="IPR008269">
    <property type="entry name" value="Lon_proteolytic"/>
</dbReference>
<dbReference type="InterPro" id="IPR014721">
    <property type="entry name" value="Ribsml_uS5_D2-typ_fold_subgr"/>
</dbReference>
<dbReference type="InterPro" id="IPR001478">
    <property type="entry name" value="PDZ"/>
</dbReference>
<keyword evidence="1" id="KW-0378">Hydrolase</keyword>
<sequence length="339" mass="37652">MTDKVKKLVKYSLIIFAIVAFVTVPLPFYVYQPGTVDSLHEVVNIENSYTGEGELNLVTVRGGRATPLLAMTTFFSSYRDLLPIGDVFPDGYDRDQYMQAQLQMMESSQEAAIVVAYQEANEAIDVYYEGVYVVSTMDDLPASEKLEIADKIMEVEGQRIDDADHLIEIVSQYDIGDHLTFVIERDEQMFEETIELVPLPDEPQRPGIGIQLVTNREISIERDVQFDSGEIGGPSAGIVLSLEIYNQLTETDLTNGLKIAGTGEIDYEGNVHRIGGVDKKVVASDREDVDIFFVPNDGGTNESNYELAMATKASIDSDMEIVPIDTVSDAIEFLLNYEA</sequence>
<evidence type="ECO:0000256" key="2">
    <source>
        <dbReference type="SAM" id="Phobius"/>
    </source>
</evidence>
<gene>
    <name evidence="4" type="ORF">SAMN05421734_10266</name>
</gene>
<dbReference type="GO" id="GO:0004176">
    <property type="term" value="F:ATP-dependent peptidase activity"/>
    <property type="evidence" value="ECO:0007669"/>
    <property type="project" value="UniProtKB-UniRule"/>
</dbReference>
<name>A0A1G6H0H2_9BACI</name>
<dbReference type="InterPro" id="IPR036034">
    <property type="entry name" value="PDZ_sf"/>
</dbReference>
<dbReference type="GO" id="GO:0005524">
    <property type="term" value="F:ATP binding"/>
    <property type="evidence" value="ECO:0007669"/>
    <property type="project" value="InterPro"/>
</dbReference>
<dbReference type="EMBL" id="FMYI01000002">
    <property type="protein sequence ID" value="SDB87435.1"/>
    <property type="molecule type" value="Genomic_DNA"/>
</dbReference>
<feature type="active site" evidence="1">
    <location>
        <position position="235"/>
    </location>
</feature>
<dbReference type="RefSeq" id="WP_090792733.1">
    <property type="nucleotide sequence ID" value="NZ_FMYI01000002.1"/>
</dbReference>
<dbReference type="GO" id="GO:0004252">
    <property type="term" value="F:serine-type endopeptidase activity"/>
    <property type="evidence" value="ECO:0007669"/>
    <property type="project" value="UniProtKB-UniRule"/>
</dbReference>
<dbReference type="Pfam" id="PF05362">
    <property type="entry name" value="Lon_C"/>
    <property type="match status" value="1"/>
</dbReference>
<accession>A0A1G6H0H2</accession>
<dbReference type="Gene3D" id="2.30.42.10">
    <property type="match status" value="1"/>
</dbReference>
<keyword evidence="2" id="KW-0812">Transmembrane</keyword>
<feature type="domain" description="Lon proteolytic" evidence="3">
    <location>
        <begin position="227"/>
        <end position="337"/>
    </location>
</feature>
<dbReference type="PROSITE" id="PS51786">
    <property type="entry name" value="LON_PROTEOLYTIC"/>
    <property type="match status" value="1"/>
</dbReference>